<evidence type="ECO:0000256" key="7">
    <source>
        <dbReference type="ARBA" id="ARBA00022741"/>
    </source>
</evidence>
<keyword evidence="13" id="KW-1185">Reference proteome</keyword>
<proteinExistence type="inferred from homology"/>
<keyword evidence="5" id="KW-0436">Ligase</keyword>
<dbReference type="GO" id="GO:0004592">
    <property type="term" value="F:pantoate-beta-alanine ligase activity"/>
    <property type="evidence" value="ECO:0007669"/>
    <property type="project" value="UniProtKB-EC"/>
</dbReference>
<protein>
    <recommendedName>
        <fullName evidence="4">Pantoate--beta-alanine ligase</fullName>
        <ecNumber evidence="3">6.3.2.1</ecNumber>
    </recommendedName>
    <alternativeName>
        <fullName evidence="10">Pantoate-activating enzyme</fullName>
    </alternativeName>
    <alternativeName>
        <fullName evidence="9">Pantothenate synthetase</fullName>
    </alternativeName>
</protein>
<comment type="catalytic activity">
    <reaction evidence="11">
        <text>(R)-pantoate + beta-alanine + ATP = (R)-pantothenate + AMP + diphosphate + H(+)</text>
        <dbReference type="Rhea" id="RHEA:10912"/>
        <dbReference type="ChEBI" id="CHEBI:15378"/>
        <dbReference type="ChEBI" id="CHEBI:15980"/>
        <dbReference type="ChEBI" id="CHEBI:29032"/>
        <dbReference type="ChEBI" id="CHEBI:30616"/>
        <dbReference type="ChEBI" id="CHEBI:33019"/>
        <dbReference type="ChEBI" id="CHEBI:57966"/>
        <dbReference type="ChEBI" id="CHEBI:456215"/>
        <dbReference type="EC" id="6.3.2.1"/>
    </reaction>
</comment>
<dbReference type="Proteomes" id="UP000298030">
    <property type="component" value="Unassembled WGS sequence"/>
</dbReference>
<name>A0A4Y7TRR3_COPMI</name>
<evidence type="ECO:0000256" key="9">
    <source>
        <dbReference type="ARBA" id="ARBA00029902"/>
    </source>
</evidence>
<dbReference type="Gene3D" id="3.30.1300.10">
    <property type="entry name" value="Pantoate-beta-alanine ligase, C-terminal domain"/>
    <property type="match status" value="1"/>
</dbReference>
<evidence type="ECO:0000256" key="3">
    <source>
        <dbReference type="ARBA" id="ARBA00012219"/>
    </source>
</evidence>
<keyword evidence="7" id="KW-0547">Nucleotide-binding</keyword>
<evidence type="ECO:0000313" key="13">
    <source>
        <dbReference type="Proteomes" id="UP000298030"/>
    </source>
</evidence>
<dbReference type="HAMAP" id="MF_00158">
    <property type="entry name" value="PanC"/>
    <property type="match status" value="1"/>
</dbReference>
<comment type="caution">
    <text evidence="12">The sequence shown here is derived from an EMBL/GenBank/DDBJ whole genome shotgun (WGS) entry which is preliminary data.</text>
</comment>
<comment type="pathway">
    <text evidence="1">Cofactor biosynthesis; (R)-pantothenate biosynthesis; (R)-pantothenate from (R)-pantoate and beta-alanine: step 1/1.</text>
</comment>
<evidence type="ECO:0000256" key="6">
    <source>
        <dbReference type="ARBA" id="ARBA00022655"/>
    </source>
</evidence>
<dbReference type="InterPro" id="IPR014729">
    <property type="entry name" value="Rossmann-like_a/b/a_fold"/>
</dbReference>
<dbReference type="Pfam" id="PF02569">
    <property type="entry name" value="Pantoate_ligase"/>
    <property type="match status" value="1"/>
</dbReference>
<evidence type="ECO:0000313" key="12">
    <source>
        <dbReference type="EMBL" id="TEB36614.1"/>
    </source>
</evidence>
<evidence type="ECO:0000256" key="11">
    <source>
        <dbReference type="ARBA" id="ARBA00048258"/>
    </source>
</evidence>
<reference evidence="12 13" key="1">
    <citation type="journal article" date="2019" name="Nat. Ecol. Evol.">
        <title>Megaphylogeny resolves global patterns of mushroom evolution.</title>
        <authorList>
            <person name="Varga T."/>
            <person name="Krizsan K."/>
            <person name="Foldi C."/>
            <person name="Dima B."/>
            <person name="Sanchez-Garcia M."/>
            <person name="Sanchez-Ramirez S."/>
            <person name="Szollosi G.J."/>
            <person name="Szarkandi J.G."/>
            <person name="Papp V."/>
            <person name="Albert L."/>
            <person name="Andreopoulos W."/>
            <person name="Angelini C."/>
            <person name="Antonin V."/>
            <person name="Barry K.W."/>
            <person name="Bougher N.L."/>
            <person name="Buchanan P."/>
            <person name="Buyck B."/>
            <person name="Bense V."/>
            <person name="Catcheside P."/>
            <person name="Chovatia M."/>
            <person name="Cooper J."/>
            <person name="Damon W."/>
            <person name="Desjardin D."/>
            <person name="Finy P."/>
            <person name="Geml J."/>
            <person name="Haridas S."/>
            <person name="Hughes K."/>
            <person name="Justo A."/>
            <person name="Karasinski D."/>
            <person name="Kautmanova I."/>
            <person name="Kiss B."/>
            <person name="Kocsube S."/>
            <person name="Kotiranta H."/>
            <person name="LaButti K.M."/>
            <person name="Lechner B.E."/>
            <person name="Liimatainen K."/>
            <person name="Lipzen A."/>
            <person name="Lukacs Z."/>
            <person name="Mihaltcheva S."/>
            <person name="Morgado L.N."/>
            <person name="Niskanen T."/>
            <person name="Noordeloos M.E."/>
            <person name="Ohm R.A."/>
            <person name="Ortiz-Santana B."/>
            <person name="Ovrebo C."/>
            <person name="Racz N."/>
            <person name="Riley R."/>
            <person name="Savchenko A."/>
            <person name="Shiryaev A."/>
            <person name="Soop K."/>
            <person name="Spirin V."/>
            <person name="Szebenyi C."/>
            <person name="Tomsovsky M."/>
            <person name="Tulloss R.E."/>
            <person name="Uehling J."/>
            <person name="Grigoriev I.V."/>
            <person name="Vagvolgyi C."/>
            <person name="Papp T."/>
            <person name="Martin F.M."/>
            <person name="Miettinen O."/>
            <person name="Hibbett D.S."/>
            <person name="Nagy L.G."/>
        </authorList>
    </citation>
    <scope>NUCLEOTIDE SEQUENCE [LARGE SCALE GENOMIC DNA]</scope>
    <source>
        <strain evidence="12 13">FP101781</strain>
    </source>
</reference>
<dbReference type="InterPro" id="IPR003721">
    <property type="entry name" value="Pantoate_ligase"/>
</dbReference>
<keyword evidence="12" id="KW-0808">Transferase</keyword>
<gene>
    <name evidence="12" type="ORF">FA13DRAFT_1892911</name>
</gene>
<dbReference type="EMBL" id="QPFP01000005">
    <property type="protein sequence ID" value="TEB36614.1"/>
    <property type="molecule type" value="Genomic_DNA"/>
</dbReference>
<dbReference type="InterPro" id="IPR004821">
    <property type="entry name" value="Cyt_trans-like"/>
</dbReference>
<evidence type="ECO:0000256" key="4">
    <source>
        <dbReference type="ARBA" id="ARBA00015647"/>
    </source>
</evidence>
<dbReference type="SUPFAM" id="SSF52374">
    <property type="entry name" value="Nucleotidylyl transferase"/>
    <property type="match status" value="1"/>
</dbReference>
<evidence type="ECO:0000256" key="5">
    <source>
        <dbReference type="ARBA" id="ARBA00022598"/>
    </source>
</evidence>
<keyword evidence="6" id="KW-0566">Pantothenate biosynthesis</keyword>
<dbReference type="AlphaFoldDB" id="A0A4Y7TRR3"/>
<sequence length="299" mass="32558">MAQTVGFVPTMGALHDGHLSLVKKSLAENDLTVVSIFVNPAQFAPHEDLTSYPRTLPKDIEILENTRSPGAGSCETRYPAAVFAPTANEMYPSGIVLEIAEQKGAFVEVKGFSHQMEGQTRPTFFRGVATVVTKLFNVIQPTNAYFGQKDIQQALILKRLVTDLLMSHPTPQNLHIVPTGRDLTDGLALSSRNLYLSPAGRKVAPTLRQALLAAEIAWNGGATKHETLVRAITVMDAAIRRAHREGLTAGIKLDYIEMNDTKTFEVLDAQARKTEGSTVILSGAFYVDKTAAHRQYSAG</sequence>
<dbReference type="PANTHER" id="PTHR21299">
    <property type="entry name" value="CYTIDYLATE KINASE/PANTOATE-BETA-ALANINE LIGASE"/>
    <property type="match status" value="1"/>
</dbReference>
<dbReference type="NCBIfam" id="TIGR00125">
    <property type="entry name" value="cyt_tran_rel"/>
    <property type="match status" value="1"/>
</dbReference>
<organism evidence="12 13">
    <name type="scientific">Coprinellus micaceus</name>
    <name type="common">Glistening ink-cap mushroom</name>
    <name type="synonym">Coprinus micaceus</name>
    <dbReference type="NCBI Taxonomy" id="71717"/>
    <lineage>
        <taxon>Eukaryota</taxon>
        <taxon>Fungi</taxon>
        <taxon>Dikarya</taxon>
        <taxon>Basidiomycota</taxon>
        <taxon>Agaricomycotina</taxon>
        <taxon>Agaricomycetes</taxon>
        <taxon>Agaricomycetidae</taxon>
        <taxon>Agaricales</taxon>
        <taxon>Agaricineae</taxon>
        <taxon>Psathyrellaceae</taxon>
        <taxon>Coprinellus</taxon>
    </lineage>
</organism>
<dbReference type="Gene3D" id="3.40.50.620">
    <property type="entry name" value="HUPs"/>
    <property type="match status" value="1"/>
</dbReference>
<evidence type="ECO:0000256" key="2">
    <source>
        <dbReference type="ARBA" id="ARBA00009256"/>
    </source>
</evidence>
<keyword evidence="8" id="KW-0067">ATP-binding</keyword>
<dbReference type="PANTHER" id="PTHR21299:SF1">
    <property type="entry name" value="PANTOATE--BETA-ALANINE LIGASE"/>
    <property type="match status" value="1"/>
</dbReference>
<accession>A0A4Y7TRR3</accession>
<dbReference type="GO" id="GO:0015940">
    <property type="term" value="P:pantothenate biosynthetic process"/>
    <property type="evidence" value="ECO:0007669"/>
    <property type="project" value="UniProtKB-UniPathway"/>
</dbReference>
<dbReference type="InterPro" id="IPR042176">
    <property type="entry name" value="Pantoate_ligase_C"/>
</dbReference>
<dbReference type="GO" id="GO:0016740">
    <property type="term" value="F:transferase activity"/>
    <property type="evidence" value="ECO:0007669"/>
    <property type="project" value="UniProtKB-KW"/>
</dbReference>
<comment type="similarity">
    <text evidence="2">Belongs to the pantothenate synthetase family.</text>
</comment>
<dbReference type="EC" id="6.3.2.1" evidence="3"/>
<dbReference type="UniPathway" id="UPA00028">
    <property type="reaction ID" value="UER00005"/>
</dbReference>
<dbReference type="GO" id="GO:0005524">
    <property type="term" value="F:ATP binding"/>
    <property type="evidence" value="ECO:0007669"/>
    <property type="project" value="UniProtKB-KW"/>
</dbReference>
<dbReference type="STRING" id="71717.A0A4Y7TRR3"/>
<evidence type="ECO:0000256" key="10">
    <source>
        <dbReference type="ARBA" id="ARBA00032806"/>
    </source>
</evidence>
<evidence type="ECO:0000256" key="8">
    <source>
        <dbReference type="ARBA" id="ARBA00022840"/>
    </source>
</evidence>
<evidence type="ECO:0000256" key="1">
    <source>
        <dbReference type="ARBA" id="ARBA00004990"/>
    </source>
</evidence>
<dbReference type="NCBIfam" id="TIGR00018">
    <property type="entry name" value="panC"/>
    <property type="match status" value="1"/>
</dbReference>
<dbReference type="OrthoDB" id="2020436at2759"/>